<gene>
    <name evidence="2" type="ORF">GCM10022232_25740</name>
</gene>
<comment type="caution">
    <text evidence="2">The sequence shown here is derived from an EMBL/GenBank/DDBJ whole genome shotgun (WGS) entry which is preliminary data.</text>
</comment>
<proteinExistence type="predicted"/>
<feature type="compositionally biased region" description="Low complexity" evidence="1">
    <location>
        <begin position="68"/>
        <end position="82"/>
    </location>
</feature>
<sequence>MELADRAEFVRGGRGGRWAWLMSVKCQDNQGSWGCRRAVESRCRRRSARCFQRLTQPAAGLAPGPWTRSPSGRARRGSPLSSREAELSEPYKKVRELEEKRDILRKTAKCFAGDTRW</sequence>
<reference evidence="3" key="1">
    <citation type="journal article" date="2019" name="Int. J. Syst. Evol. Microbiol.">
        <title>The Global Catalogue of Microorganisms (GCM) 10K type strain sequencing project: providing services to taxonomists for standard genome sequencing and annotation.</title>
        <authorList>
            <consortium name="The Broad Institute Genomics Platform"/>
            <consortium name="The Broad Institute Genome Sequencing Center for Infectious Disease"/>
            <person name="Wu L."/>
            <person name="Ma J."/>
        </authorList>
    </citation>
    <scope>NUCLEOTIDE SEQUENCE [LARGE SCALE GENOMIC DNA]</scope>
    <source>
        <strain evidence="3">JCM 16924</strain>
    </source>
</reference>
<dbReference type="Proteomes" id="UP001500456">
    <property type="component" value="Unassembled WGS sequence"/>
</dbReference>
<evidence type="ECO:0000313" key="3">
    <source>
        <dbReference type="Proteomes" id="UP001500456"/>
    </source>
</evidence>
<evidence type="ECO:0000256" key="1">
    <source>
        <dbReference type="SAM" id="MobiDB-lite"/>
    </source>
</evidence>
<feature type="region of interest" description="Disordered" evidence="1">
    <location>
        <begin position="58"/>
        <end position="90"/>
    </location>
</feature>
<evidence type="ECO:0008006" key="4">
    <source>
        <dbReference type="Google" id="ProtNLM"/>
    </source>
</evidence>
<dbReference type="EMBL" id="BAAAZX010000006">
    <property type="protein sequence ID" value="GAA3990531.1"/>
    <property type="molecule type" value="Genomic_DNA"/>
</dbReference>
<protein>
    <recommendedName>
        <fullName evidence="4">Transposase</fullName>
    </recommendedName>
</protein>
<accession>A0ABP7R085</accession>
<evidence type="ECO:0000313" key="2">
    <source>
        <dbReference type="EMBL" id="GAA3990531.1"/>
    </source>
</evidence>
<keyword evidence="3" id="KW-1185">Reference proteome</keyword>
<organism evidence="2 3">
    <name type="scientific">Streptomyces plumbiresistens</name>
    <dbReference type="NCBI Taxonomy" id="511811"/>
    <lineage>
        <taxon>Bacteria</taxon>
        <taxon>Bacillati</taxon>
        <taxon>Actinomycetota</taxon>
        <taxon>Actinomycetes</taxon>
        <taxon>Kitasatosporales</taxon>
        <taxon>Streptomycetaceae</taxon>
        <taxon>Streptomyces</taxon>
    </lineage>
</organism>
<name>A0ABP7R085_9ACTN</name>